<evidence type="ECO:0000313" key="1">
    <source>
        <dbReference type="EMBL" id="OQN95559.1"/>
    </source>
</evidence>
<dbReference type="AlphaFoldDB" id="A0A1V8S945"/>
<evidence type="ECO:0000313" key="2">
    <source>
        <dbReference type="Proteomes" id="UP000192596"/>
    </source>
</evidence>
<dbReference type="OrthoDB" id="3650781at2759"/>
<comment type="caution">
    <text evidence="1">The sequence shown here is derived from an EMBL/GenBank/DDBJ whole genome shotgun (WGS) entry which is preliminary data.</text>
</comment>
<dbReference type="PANTHER" id="PTHR42085">
    <property type="entry name" value="F-BOX DOMAIN-CONTAINING PROTEIN"/>
    <property type="match status" value="1"/>
</dbReference>
<dbReference type="PANTHER" id="PTHR42085:SF1">
    <property type="entry name" value="F-BOX DOMAIN-CONTAINING PROTEIN"/>
    <property type="match status" value="1"/>
</dbReference>
<organism evidence="1 2">
    <name type="scientific">Cryoendolithus antarcticus</name>
    <dbReference type="NCBI Taxonomy" id="1507870"/>
    <lineage>
        <taxon>Eukaryota</taxon>
        <taxon>Fungi</taxon>
        <taxon>Dikarya</taxon>
        <taxon>Ascomycota</taxon>
        <taxon>Pezizomycotina</taxon>
        <taxon>Dothideomycetes</taxon>
        <taxon>Dothideomycetidae</taxon>
        <taxon>Cladosporiales</taxon>
        <taxon>Cladosporiaceae</taxon>
        <taxon>Cryoendolithus</taxon>
    </lineage>
</organism>
<accession>A0A1V8S945</accession>
<protein>
    <submittedName>
        <fullName evidence="1">Uncharacterized protein</fullName>
    </submittedName>
</protein>
<dbReference type="EMBL" id="NAJO01000087">
    <property type="protein sequence ID" value="OQN95559.1"/>
    <property type="molecule type" value="Genomic_DNA"/>
</dbReference>
<reference evidence="2" key="1">
    <citation type="submission" date="2017-03" db="EMBL/GenBank/DDBJ databases">
        <title>Genomes of endolithic fungi from Antarctica.</title>
        <authorList>
            <person name="Coleine C."/>
            <person name="Masonjones S."/>
            <person name="Stajich J.E."/>
        </authorList>
    </citation>
    <scope>NUCLEOTIDE SEQUENCE [LARGE SCALE GENOMIC DNA]</scope>
    <source>
        <strain evidence="2">CCFEE 5527</strain>
    </source>
</reference>
<dbReference type="InterPro" id="IPR038883">
    <property type="entry name" value="AN11006-like"/>
</dbReference>
<name>A0A1V8S945_9PEZI</name>
<dbReference type="Proteomes" id="UP000192596">
    <property type="component" value="Unassembled WGS sequence"/>
</dbReference>
<gene>
    <name evidence="1" type="ORF">B0A48_18494</name>
</gene>
<dbReference type="InParanoid" id="A0A1V8S945"/>
<proteinExistence type="predicted"/>
<keyword evidence="2" id="KW-1185">Reference proteome</keyword>
<sequence length="251" mass="28208">MSTTTVNPRTVALERKVAIAIRAGELTEAIDIIRSAQHQTLHRRPVTFLNLPAELRNRIYDLSGCLQVKCDQKKKFGFVSTIHADLASLHKLGCPNDSGLSLIPVPLGMSYYSLVLSLPGTKSTRTIHSYNRSVAQQPDLTRVCRQVRAETLLVFYGTNHFVLNGDSHGASYRKWLRIIGPTSTALLRTVTLCLGKKPDRPDWQRQTIHFAKSVIQWLESELGQHATINVAWFQYHAPYFEDIDVSTVDLA</sequence>